<dbReference type="EMBL" id="AP022592">
    <property type="protein sequence ID" value="BBY46631.1"/>
    <property type="molecule type" value="Genomic_DNA"/>
</dbReference>
<dbReference type="AlphaFoldDB" id="A0A7I7RQY9"/>
<protein>
    <submittedName>
        <fullName evidence="1">Uncharacterized protein</fullName>
    </submittedName>
</protein>
<keyword evidence="2" id="KW-1185">Reference proteome</keyword>
<gene>
    <name evidence="1" type="ORF">MARA_00610</name>
</gene>
<accession>A0A7I7RQY9</accession>
<geneLocation type="plasmid" evidence="1">
    <name>pJCM18538</name>
</geneLocation>
<sequence length="297" mass="32847">MPASEDAWGEFDRIVDRELTDPWTGSGDARRYVPDVETFAELLEVPLQLELSHTTGLPAKAVDVWLSYELRRAGFGADEVWPRPRAPRVLPREVTQLLEGLPRTLREQVASRIASNSVPKVGSSDAKILGRAYEKQVDVVMARWSRGPELLVSTKRMDRSLSNNAFNRIEESYGDAHNLRGRHPLAALGYVMVLRSSVFDTSAKPALRLVDLIARLGAETGLYDATSVVVASWNGGEIDIDAGEHVSIGSDPVPAELAVDRFLMRMVDAVLDRTPVTAHVRARELRRGEELVVDDAD</sequence>
<dbReference type="KEGG" id="marz:MARA_00610"/>
<dbReference type="RefSeq" id="WP_235887117.1">
    <property type="nucleotide sequence ID" value="NZ_AP022592.1"/>
</dbReference>
<name>A0A7I7RQY9_9MYCO</name>
<organism evidence="1 2">
    <name type="scientific">Mycolicibacterium arabiense</name>
    <dbReference type="NCBI Taxonomy" id="1286181"/>
    <lineage>
        <taxon>Bacteria</taxon>
        <taxon>Bacillati</taxon>
        <taxon>Actinomycetota</taxon>
        <taxon>Actinomycetes</taxon>
        <taxon>Mycobacteriales</taxon>
        <taxon>Mycobacteriaceae</taxon>
        <taxon>Mycolicibacterium</taxon>
    </lineage>
</organism>
<dbReference type="Proteomes" id="UP000467428">
    <property type="component" value="Plasmid pJCM18538"/>
</dbReference>
<evidence type="ECO:0000313" key="2">
    <source>
        <dbReference type="Proteomes" id="UP000467428"/>
    </source>
</evidence>
<reference evidence="1 2" key="1">
    <citation type="journal article" date="2019" name="Emerg. Microbes Infect.">
        <title>Comprehensive subspecies identification of 175 nontuberculous mycobacteria species based on 7547 genomic profiles.</title>
        <authorList>
            <person name="Matsumoto Y."/>
            <person name="Kinjo T."/>
            <person name="Motooka D."/>
            <person name="Nabeya D."/>
            <person name="Jung N."/>
            <person name="Uechi K."/>
            <person name="Horii T."/>
            <person name="Iida T."/>
            <person name="Fujita J."/>
            <person name="Nakamura S."/>
        </authorList>
    </citation>
    <scope>NUCLEOTIDE SEQUENCE [LARGE SCALE GENOMIC DNA]</scope>
    <source>
        <strain evidence="1 2">JCM 18538</strain>
        <plasmid evidence="1">pJCM18538</plasmid>
    </source>
</reference>
<proteinExistence type="predicted"/>
<evidence type="ECO:0000313" key="1">
    <source>
        <dbReference type="EMBL" id="BBY46631.1"/>
    </source>
</evidence>
<keyword evidence="1" id="KW-0614">Plasmid</keyword>